<dbReference type="STRING" id="988821.SAMN05421867_101146"/>
<gene>
    <name evidence="3" type="ORF">SAMN05421867_101146</name>
</gene>
<evidence type="ECO:0000259" key="1">
    <source>
        <dbReference type="PROSITE" id="PS50883"/>
    </source>
</evidence>
<dbReference type="NCBIfam" id="TIGR00254">
    <property type="entry name" value="GGDEF"/>
    <property type="match status" value="1"/>
</dbReference>
<dbReference type="PROSITE" id="PS50887">
    <property type="entry name" value="GGDEF"/>
    <property type="match status" value="1"/>
</dbReference>
<dbReference type="InterPro" id="IPR050706">
    <property type="entry name" value="Cyclic-di-GMP_PDE-like"/>
</dbReference>
<dbReference type="SUPFAM" id="SSF141868">
    <property type="entry name" value="EAL domain-like"/>
    <property type="match status" value="1"/>
</dbReference>
<dbReference type="GO" id="GO:0071111">
    <property type="term" value="F:cyclic-guanylate-specific phosphodiesterase activity"/>
    <property type="evidence" value="ECO:0007669"/>
    <property type="project" value="InterPro"/>
</dbReference>
<sequence>MRGEDCVARIGGDEFVLLLEGCGDEVEWRVVDARLRDALARPVRVDGRTLHVRCSIGVVTSAGEEDVPTLLRDVDMALHAARRQGRGGYAMLSEPHRQQILQDHALELDLPHAVAAEQFVLHYQPIVATATGEVLGHEALVRWQHPERGLLAPGAFLPAVQAGGLMVELGAWVLRTAVRAAARGFGGAAGRDDAAVSVNVSAQQLVRGDLVATVREAPAETGLPPARLLLELTESELLPGTVDVAGVLAELRGLGVRLAVDDFGTGWSNLAHLARLPLDVVTVDRSFLLALPDEHRRDVLAATVAMTSALGARCLIEGVETPEHLALARAVGSDYAQGYLLGRPVPLPDEA</sequence>
<dbReference type="CDD" id="cd01948">
    <property type="entry name" value="EAL"/>
    <property type="match status" value="1"/>
</dbReference>
<dbReference type="Proteomes" id="UP000199012">
    <property type="component" value="Unassembled WGS sequence"/>
</dbReference>
<keyword evidence="4" id="KW-1185">Reference proteome</keyword>
<dbReference type="Pfam" id="PF00990">
    <property type="entry name" value="GGDEF"/>
    <property type="match status" value="1"/>
</dbReference>
<proteinExistence type="predicted"/>
<dbReference type="Gene3D" id="3.20.20.450">
    <property type="entry name" value="EAL domain"/>
    <property type="match status" value="1"/>
</dbReference>
<reference evidence="3 4" key="1">
    <citation type="submission" date="2016-10" db="EMBL/GenBank/DDBJ databases">
        <authorList>
            <person name="de Groot N.N."/>
        </authorList>
    </citation>
    <scope>NUCLEOTIDE SEQUENCE [LARGE SCALE GENOMIC DNA]</scope>
    <source>
        <strain evidence="3 4">CGMCC 4.6945</strain>
    </source>
</reference>
<dbReference type="InterPro" id="IPR001633">
    <property type="entry name" value="EAL_dom"/>
</dbReference>
<organism evidence="3 4">
    <name type="scientific">Cellulomonas marina</name>
    <dbReference type="NCBI Taxonomy" id="988821"/>
    <lineage>
        <taxon>Bacteria</taxon>
        <taxon>Bacillati</taxon>
        <taxon>Actinomycetota</taxon>
        <taxon>Actinomycetes</taxon>
        <taxon>Micrococcales</taxon>
        <taxon>Cellulomonadaceae</taxon>
        <taxon>Cellulomonas</taxon>
    </lineage>
</organism>
<dbReference type="CDD" id="cd01949">
    <property type="entry name" value="GGDEF"/>
    <property type="match status" value="1"/>
</dbReference>
<dbReference type="InterPro" id="IPR043128">
    <property type="entry name" value="Rev_trsase/Diguanyl_cyclase"/>
</dbReference>
<protein>
    <submittedName>
        <fullName evidence="3">Diguanylate cyclase (GGDEF) domain-containing protein</fullName>
    </submittedName>
</protein>
<accession>A0A1I0V6A2</accession>
<name>A0A1I0V6A2_9CELL</name>
<dbReference type="PROSITE" id="PS50883">
    <property type="entry name" value="EAL"/>
    <property type="match status" value="1"/>
</dbReference>
<dbReference type="InterPro" id="IPR035919">
    <property type="entry name" value="EAL_sf"/>
</dbReference>
<dbReference type="InterPro" id="IPR000160">
    <property type="entry name" value="GGDEF_dom"/>
</dbReference>
<dbReference type="SUPFAM" id="SSF55073">
    <property type="entry name" value="Nucleotide cyclase"/>
    <property type="match status" value="1"/>
</dbReference>
<evidence type="ECO:0000259" key="2">
    <source>
        <dbReference type="PROSITE" id="PS50887"/>
    </source>
</evidence>
<dbReference type="EMBL" id="FOKA01000001">
    <property type="protein sequence ID" value="SFA71066.1"/>
    <property type="molecule type" value="Genomic_DNA"/>
</dbReference>
<dbReference type="AlphaFoldDB" id="A0A1I0V6A2"/>
<evidence type="ECO:0000313" key="4">
    <source>
        <dbReference type="Proteomes" id="UP000199012"/>
    </source>
</evidence>
<evidence type="ECO:0000313" key="3">
    <source>
        <dbReference type="EMBL" id="SFA71066.1"/>
    </source>
</evidence>
<dbReference type="InterPro" id="IPR029787">
    <property type="entry name" value="Nucleotide_cyclase"/>
</dbReference>
<dbReference type="Gene3D" id="3.30.70.270">
    <property type="match status" value="1"/>
</dbReference>
<dbReference type="Pfam" id="PF00563">
    <property type="entry name" value="EAL"/>
    <property type="match status" value="1"/>
</dbReference>
<feature type="domain" description="GGDEF" evidence="2">
    <location>
        <begin position="1"/>
        <end position="94"/>
    </location>
</feature>
<dbReference type="SMART" id="SM00052">
    <property type="entry name" value="EAL"/>
    <property type="match status" value="1"/>
</dbReference>
<dbReference type="OrthoDB" id="23692at2"/>
<feature type="domain" description="EAL" evidence="1">
    <location>
        <begin position="103"/>
        <end position="351"/>
    </location>
</feature>
<dbReference type="PANTHER" id="PTHR33121:SF70">
    <property type="entry name" value="SIGNALING PROTEIN YKOW"/>
    <property type="match status" value="1"/>
</dbReference>
<dbReference type="PANTHER" id="PTHR33121">
    <property type="entry name" value="CYCLIC DI-GMP PHOSPHODIESTERASE PDEF"/>
    <property type="match status" value="1"/>
</dbReference>